<evidence type="ECO:0000313" key="3">
    <source>
        <dbReference type="Proteomes" id="UP000753802"/>
    </source>
</evidence>
<keyword evidence="1" id="KW-0472">Membrane</keyword>
<gene>
    <name evidence="2" type="ORF">GWC95_13045</name>
</gene>
<keyword evidence="1" id="KW-1133">Transmembrane helix</keyword>
<name>A0ABX0A0B1_9BACT</name>
<feature type="transmembrane region" description="Helical" evidence="1">
    <location>
        <begin position="20"/>
        <end position="40"/>
    </location>
</feature>
<dbReference type="EMBL" id="JAACJS010000015">
    <property type="protein sequence ID" value="NCI50858.1"/>
    <property type="molecule type" value="Genomic_DNA"/>
</dbReference>
<reference evidence="2 3" key="1">
    <citation type="submission" date="2020-01" db="EMBL/GenBank/DDBJ databases">
        <title>Genome analysis.</title>
        <authorList>
            <person name="Wu S."/>
            <person name="Wang G."/>
        </authorList>
    </citation>
    <scope>NUCLEOTIDE SEQUENCE [LARGE SCALE GENOMIC DNA]</scope>
    <source>
        <strain evidence="2 3">SYL130</strain>
    </source>
</reference>
<evidence type="ECO:0000313" key="2">
    <source>
        <dbReference type="EMBL" id="NCI50858.1"/>
    </source>
</evidence>
<evidence type="ECO:0008006" key="4">
    <source>
        <dbReference type="Google" id="ProtNLM"/>
    </source>
</evidence>
<sequence length="161" mass="18478">MSEQSFSERQPLRFKGMWFLYMLFFGLFFLFAAGVVQQVILHKQFGDKPAPGWLLVACSVVMTGMILSFFVARLETKITHEFVAYRWFPFRKKFTLIDWNDVARADVFDFGFIGAGYRFTPHGTVHTAGSTVGLRLKMQSGKTLILGTRKSDELERFIAGR</sequence>
<accession>A0ABX0A0B1</accession>
<proteinExistence type="predicted"/>
<protein>
    <recommendedName>
        <fullName evidence="4">PH domain-containing protein</fullName>
    </recommendedName>
</protein>
<comment type="caution">
    <text evidence="2">The sequence shown here is derived from an EMBL/GenBank/DDBJ whole genome shotgun (WGS) entry which is preliminary data.</text>
</comment>
<evidence type="ECO:0000256" key="1">
    <source>
        <dbReference type="SAM" id="Phobius"/>
    </source>
</evidence>
<keyword evidence="1" id="KW-0812">Transmembrane</keyword>
<dbReference type="RefSeq" id="WP_161819164.1">
    <property type="nucleotide sequence ID" value="NZ_JAACJS010000015.1"/>
</dbReference>
<keyword evidence="3" id="KW-1185">Reference proteome</keyword>
<dbReference type="Proteomes" id="UP000753802">
    <property type="component" value="Unassembled WGS sequence"/>
</dbReference>
<feature type="transmembrane region" description="Helical" evidence="1">
    <location>
        <begin position="52"/>
        <end position="72"/>
    </location>
</feature>
<organism evidence="2 3">
    <name type="scientific">Sediminibacterium roseum</name>
    <dbReference type="NCBI Taxonomy" id="1978412"/>
    <lineage>
        <taxon>Bacteria</taxon>
        <taxon>Pseudomonadati</taxon>
        <taxon>Bacteroidota</taxon>
        <taxon>Chitinophagia</taxon>
        <taxon>Chitinophagales</taxon>
        <taxon>Chitinophagaceae</taxon>
        <taxon>Sediminibacterium</taxon>
    </lineage>
</organism>